<dbReference type="AlphaFoldDB" id="A0A562T544"/>
<dbReference type="Proteomes" id="UP000316778">
    <property type="component" value="Unassembled WGS sequence"/>
</dbReference>
<comment type="caution">
    <text evidence="8">The sequence shown here is derived from an EMBL/GenBank/DDBJ whole genome shotgun (WGS) entry which is preliminary data.</text>
</comment>
<evidence type="ECO:0000313" key="9">
    <source>
        <dbReference type="Proteomes" id="UP000316778"/>
    </source>
</evidence>
<evidence type="ECO:0000256" key="4">
    <source>
        <dbReference type="ARBA" id="ARBA00022980"/>
    </source>
</evidence>
<keyword evidence="5 7" id="KW-0687">Ribonucleoprotein</keyword>
<keyword evidence="2 7" id="KW-0699">rRNA-binding</keyword>
<proteinExistence type="inferred from homology"/>
<dbReference type="PANTHER" id="PTHR12899:SF3">
    <property type="entry name" value="LARGE RIBOSOMAL SUBUNIT PROTEIN UL18M"/>
    <property type="match status" value="1"/>
</dbReference>
<name>A0A562T544_CHIJA</name>
<dbReference type="InterPro" id="IPR005484">
    <property type="entry name" value="Ribosomal_uL18_bac/plant/anim"/>
</dbReference>
<sequence>MNTKVIKRQKIRYRIRKKVAGTAQKPRLSVFRSNSDIYVQLIDDTNGTTLAAASSRDKDILAQKGTKVEKSKLVGVALAAKAKELGITACTFDRGGYLYHGRVKSAADGAREGGLQF</sequence>
<dbReference type="FunFam" id="3.30.420.100:FF:000001">
    <property type="entry name" value="50S ribosomal protein L18"/>
    <property type="match status" value="1"/>
</dbReference>
<dbReference type="CDD" id="cd00432">
    <property type="entry name" value="Ribosomal_L18_L5e"/>
    <property type="match status" value="1"/>
</dbReference>
<evidence type="ECO:0000256" key="3">
    <source>
        <dbReference type="ARBA" id="ARBA00022884"/>
    </source>
</evidence>
<accession>A0A562T544</accession>
<evidence type="ECO:0000256" key="7">
    <source>
        <dbReference type="HAMAP-Rule" id="MF_01337"/>
    </source>
</evidence>
<dbReference type="GO" id="GO:0008097">
    <property type="term" value="F:5S rRNA binding"/>
    <property type="evidence" value="ECO:0007669"/>
    <property type="project" value="TreeGrafter"/>
</dbReference>
<keyword evidence="9" id="KW-1185">Reference proteome</keyword>
<dbReference type="GO" id="GO:0003735">
    <property type="term" value="F:structural constituent of ribosome"/>
    <property type="evidence" value="ECO:0007669"/>
    <property type="project" value="InterPro"/>
</dbReference>
<dbReference type="NCBIfam" id="TIGR00060">
    <property type="entry name" value="L18_bact"/>
    <property type="match status" value="1"/>
</dbReference>
<dbReference type="PANTHER" id="PTHR12899">
    <property type="entry name" value="39S RIBOSOMAL PROTEIN L18, MITOCHONDRIAL"/>
    <property type="match status" value="1"/>
</dbReference>
<evidence type="ECO:0000313" key="8">
    <source>
        <dbReference type="EMBL" id="TWI88120.1"/>
    </source>
</evidence>
<dbReference type="OrthoDB" id="9810939at2"/>
<protein>
    <recommendedName>
        <fullName evidence="6 7">Large ribosomal subunit protein uL18</fullName>
    </recommendedName>
</protein>
<dbReference type="Gene3D" id="3.30.420.100">
    <property type="match status" value="1"/>
</dbReference>
<comment type="function">
    <text evidence="7">This is one of the proteins that bind and probably mediate the attachment of the 5S RNA into the large ribosomal subunit, where it forms part of the central protuberance.</text>
</comment>
<keyword evidence="4 7" id="KW-0689">Ribosomal protein</keyword>
<evidence type="ECO:0000256" key="6">
    <source>
        <dbReference type="ARBA" id="ARBA00035197"/>
    </source>
</evidence>
<keyword evidence="3 7" id="KW-0694">RNA-binding</keyword>
<dbReference type="InterPro" id="IPR004389">
    <property type="entry name" value="Ribosomal_uL18_bac-type"/>
</dbReference>
<reference evidence="8 9" key="1">
    <citation type="journal article" date="2013" name="Stand. Genomic Sci.">
        <title>Genomic Encyclopedia of Type Strains, Phase I: The one thousand microbial genomes (KMG-I) project.</title>
        <authorList>
            <person name="Kyrpides N.C."/>
            <person name="Woyke T."/>
            <person name="Eisen J.A."/>
            <person name="Garrity G."/>
            <person name="Lilburn T.G."/>
            <person name="Beck B.J."/>
            <person name="Whitman W.B."/>
            <person name="Hugenholtz P."/>
            <person name="Klenk H.P."/>
        </authorList>
    </citation>
    <scope>NUCLEOTIDE SEQUENCE [LARGE SCALE GENOMIC DNA]</scope>
    <source>
        <strain evidence="8 9">DSM 13484</strain>
    </source>
</reference>
<dbReference type="Pfam" id="PF00861">
    <property type="entry name" value="Ribosomal_L18p"/>
    <property type="match status" value="1"/>
</dbReference>
<evidence type="ECO:0000256" key="5">
    <source>
        <dbReference type="ARBA" id="ARBA00023274"/>
    </source>
</evidence>
<gene>
    <name evidence="7" type="primary">rplR</name>
    <name evidence="8" type="ORF">LX66_2195</name>
</gene>
<dbReference type="GO" id="GO:0006412">
    <property type="term" value="P:translation"/>
    <property type="evidence" value="ECO:0007669"/>
    <property type="project" value="UniProtKB-UniRule"/>
</dbReference>
<evidence type="ECO:0000256" key="1">
    <source>
        <dbReference type="ARBA" id="ARBA00007116"/>
    </source>
</evidence>
<comment type="similarity">
    <text evidence="1 7">Belongs to the universal ribosomal protein uL18 family.</text>
</comment>
<dbReference type="GO" id="GO:0022625">
    <property type="term" value="C:cytosolic large ribosomal subunit"/>
    <property type="evidence" value="ECO:0007669"/>
    <property type="project" value="TreeGrafter"/>
</dbReference>
<dbReference type="RefSeq" id="WP_145713016.1">
    <property type="nucleotide sequence ID" value="NZ_BAAAFY010000001.1"/>
</dbReference>
<dbReference type="InterPro" id="IPR057268">
    <property type="entry name" value="Ribosomal_L18"/>
</dbReference>
<dbReference type="EMBL" id="VLLG01000003">
    <property type="protein sequence ID" value="TWI88120.1"/>
    <property type="molecule type" value="Genomic_DNA"/>
</dbReference>
<dbReference type="HAMAP" id="MF_01337_B">
    <property type="entry name" value="Ribosomal_uL18_B"/>
    <property type="match status" value="1"/>
</dbReference>
<dbReference type="SUPFAM" id="SSF53137">
    <property type="entry name" value="Translational machinery components"/>
    <property type="match status" value="1"/>
</dbReference>
<organism evidence="8 9">
    <name type="scientific">Chitinophaga japonensis</name>
    <name type="common">Flexibacter japonensis</name>
    <dbReference type="NCBI Taxonomy" id="104662"/>
    <lineage>
        <taxon>Bacteria</taxon>
        <taxon>Pseudomonadati</taxon>
        <taxon>Bacteroidota</taxon>
        <taxon>Chitinophagia</taxon>
        <taxon>Chitinophagales</taxon>
        <taxon>Chitinophagaceae</taxon>
        <taxon>Chitinophaga</taxon>
    </lineage>
</organism>
<evidence type="ECO:0000256" key="2">
    <source>
        <dbReference type="ARBA" id="ARBA00022730"/>
    </source>
</evidence>
<comment type="subunit">
    <text evidence="7">Part of the 50S ribosomal subunit; part of the 5S rRNA/L5/L18/L25 subcomplex. Contacts the 5S and 23S rRNAs.</text>
</comment>